<keyword evidence="3" id="KW-1185">Reference proteome</keyword>
<name>A0A1H7IRT8_9GAMM</name>
<accession>A0A1H7IRT8</accession>
<gene>
    <name evidence="2" type="ORF">SAMN05216262_10226</name>
</gene>
<evidence type="ECO:0000313" key="3">
    <source>
        <dbReference type="Proteomes" id="UP000199297"/>
    </source>
</evidence>
<keyword evidence="1" id="KW-0732">Signal</keyword>
<sequence>MTGQINNMRLILVILFSSLFLQACGGSDEKAPVYSVSTSISSVAFTNEFLQQETHSISIEVNFDGNGLLLGFAPTANPVSWLEYRVENLTDNSATIHIDVVNAHRVAPDLYATTLRLSSGDTTTTNLAHADINVSLLVWQMLSFADTYGVDSIASKSIQLSASEDNLTLTSSVPWLNVEKSFADGVTTILATPKLSDLTSAGLYAGTIDITSPLGTTSYPVELALDNIHLFADSATIALAETANISNKQTTIHINSNSVLPWGWQASTDANWLTLTPSPETNQLTILVDSTNLANNSTSLASISITPNQQTTAIGDTINVSFYKSDKVTENTTLELDVNNNGIVIDPLLPQYYVATSNELRSYHLYSNELLSTTVIAPEETLLEQLIIHPDASMLLAKAVETKVVDEDTNEIITHRYQIDLADMSVVELDDVNINSEPVKFIRIDGRYFVTTSILEYADQNLNRLGFNNANAFLARAFNVAEQTQNLFALDISTPEEQMSIKRIKAKVNDFGRIPITTEISHSYRPELLAETDQISDFFVTADEKDIYAISPTSQWISFNGDTFTDNGVLTSDEAITNLALAYSKNDRPHYVRFEAEQGFKIDVYNQQQTIANSIDLGTKQPSQLLIANGDSRALLPSAAANSIDVITLSQFSSSADTLLFSSNFGDTNIPQQELILANIGAGWQATASAPWLILTTQSDENGESILIDIDESLITGWGLMTASITIFDPESGTTKVITVELAIDAIRLSSNYPALAFNSLATEQTLTHTVNILSNSESNIAWQANTDVNWLSLAADADNNTLTITGVPANIPTDGLHTAVITLSSIDADAALSGSINVTFNKGADDSTDIDISDISYNNAGIVLDPMRPYVYIASGDKLNTYHVITGALVNSTASPLANVDLTHLVIHPDGSMLLASNSESYFDEDGNEQSRVNHYQFDLSTYQFNQIDSDLITIEYRPIMIKMVAGAPVVITQTLEFADLNLVRQYWDRENTFFASTIAQASNTDLVMALNPSTTSLERFKLTYNAYASDMVTAIKQPSYVNSAFTNLAAFALSANGLTIYTANSVSEWAVFDGSNYTDNGLLHGNANVQTFNTTIDTSDNSYYYRFDPNQGLTYSKYNGAQVELWSEVIASGSAESYLMPDFQRLLIYDAATATLSLRSHP</sequence>
<dbReference type="AlphaFoldDB" id="A0A1H7IRT8"/>
<feature type="signal peptide" evidence="1">
    <location>
        <begin position="1"/>
        <end position="23"/>
    </location>
</feature>
<dbReference type="Proteomes" id="UP000199297">
    <property type="component" value="Unassembled WGS sequence"/>
</dbReference>
<protein>
    <recommendedName>
        <fullName evidence="4">BACON domain-containing protein</fullName>
    </recommendedName>
</protein>
<dbReference type="RefSeq" id="WP_085283882.1">
    <property type="nucleotide sequence ID" value="NZ_FOBI01000002.1"/>
</dbReference>
<evidence type="ECO:0000313" key="2">
    <source>
        <dbReference type="EMBL" id="SEK65004.1"/>
    </source>
</evidence>
<organism evidence="2 3">
    <name type="scientific">Colwellia chukchiensis</name>
    <dbReference type="NCBI Taxonomy" id="641665"/>
    <lineage>
        <taxon>Bacteria</taxon>
        <taxon>Pseudomonadati</taxon>
        <taxon>Pseudomonadota</taxon>
        <taxon>Gammaproteobacteria</taxon>
        <taxon>Alteromonadales</taxon>
        <taxon>Colwelliaceae</taxon>
        <taxon>Colwellia</taxon>
    </lineage>
</organism>
<feature type="chain" id="PRO_5011748877" description="BACON domain-containing protein" evidence="1">
    <location>
        <begin position="24"/>
        <end position="1164"/>
    </location>
</feature>
<dbReference type="EMBL" id="FOBI01000002">
    <property type="protein sequence ID" value="SEK65004.1"/>
    <property type="molecule type" value="Genomic_DNA"/>
</dbReference>
<proteinExistence type="predicted"/>
<reference evidence="3" key="1">
    <citation type="submission" date="2016-10" db="EMBL/GenBank/DDBJ databases">
        <authorList>
            <person name="Varghese N."/>
            <person name="Submissions S."/>
        </authorList>
    </citation>
    <scope>NUCLEOTIDE SEQUENCE [LARGE SCALE GENOMIC DNA]</scope>
    <source>
        <strain evidence="3">CGMCC 1.9127</strain>
    </source>
</reference>
<evidence type="ECO:0008006" key="4">
    <source>
        <dbReference type="Google" id="ProtNLM"/>
    </source>
</evidence>
<dbReference type="OrthoDB" id="6218042at2"/>
<dbReference type="SUPFAM" id="SSF82171">
    <property type="entry name" value="DPP6 N-terminal domain-like"/>
    <property type="match status" value="1"/>
</dbReference>
<dbReference type="STRING" id="641665.GCA_002104455_01907"/>
<evidence type="ECO:0000256" key="1">
    <source>
        <dbReference type="SAM" id="SignalP"/>
    </source>
</evidence>